<feature type="transmembrane region" description="Helical" evidence="6">
    <location>
        <begin position="205"/>
        <end position="227"/>
    </location>
</feature>
<comment type="caution">
    <text evidence="8">The sequence shown here is derived from an EMBL/GenBank/DDBJ whole genome shotgun (WGS) entry which is preliminary data.</text>
</comment>
<feature type="transmembrane region" description="Helical" evidence="6">
    <location>
        <begin position="53"/>
        <end position="76"/>
    </location>
</feature>
<protein>
    <recommendedName>
        <fullName evidence="7">EamA domain-containing protein</fullName>
    </recommendedName>
</protein>
<evidence type="ECO:0000256" key="3">
    <source>
        <dbReference type="ARBA" id="ARBA00022692"/>
    </source>
</evidence>
<feature type="transmembrane region" description="Helical" evidence="6">
    <location>
        <begin position="12"/>
        <end position="33"/>
    </location>
</feature>
<reference evidence="8 9" key="1">
    <citation type="submission" date="2011-09" db="EMBL/GenBank/DDBJ databases">
        <title>The draft genome of Treponema saccharophilum DSM 2985.</title>
        <authorList>
            <consortium name="US DOE Joint Genome Institute (JGI-PGF)"/>
            <person name="Lucas S."/>
            <person name="Copeland A."/>
            <person name="Lapidus A."/>
            <person name="Glavina del Rio T."/>
            <person name="Dalin E."/>
            <person name="Tice H."/>
            <person name="Bruce D."/>
            <person name="Goodwin L."/>
            <person name="Pitluck S."/>
            <person name="Peters L."/>
            <person name="Kyrpides N."/>
            <person name="Mavromatis K."/>
            <person name="Ivanova N."/>
            <person name="Markowitz V."/>
            <person name="Cheng J.-F."/>
            <person name="Hugenholtz P."/>
            <person name="Woyke T."/>
            <person name="Wu D."/>
            <person name="Gronow S."/>
            <person name="Wellnitz S."/>
            <person name="Brambilla E."/>
            <person name="Klenk H.-P."/>
            <person name="Eisen J.A."/>
        </authorList>
    </citation>
    <scope>NUCLEOTIDE SEQUENCE [LARGE SCALE GENOMIC DNA]</scope>
    <source>
        <strain evidence="8 9">DSM 2985</strain>
    </source>
</reference>
<dbReference type="PANTHER" id="PTHR32322:SF18">
    <property type="entry name" value="S-ADENOSYLMETHIONINE_S-ADENOSYLHOMOCYSTEINE TRANSPORTER"/>
    <property type="match status" value="1"/>
</dbReference>
<dbReference type="InterPro" id="IPR000620">
    <property type="entry name" value="EamA_dom"/>
</dbReference>
<dbReference type="OrthoDB" id="3190463at2"/>
<evidence type="ECO:0000256" key="1">
    <source>
        <dbReference type="ARBA" id="ARBA00004651"/>
    </source>
</evidence>
<dbReference type="InterPro" id="IPR050638">
    <property type="entry name" value="AA-Vitamin_Transporters"/>
</dbReference>
<dbReference type="InterPro" id="IPR037185">
    <property type="entry name" value="EmrE-like"/>
</dbReference>
<dbReference type="AlphaFoldDB" id="H7EL63"/>
<comment type="subcellular location">
    <subcellularLocation>
        <location evidence="1">Cell membrane</location>
        <topology evidence="1">Multi-pass membrane protein</topology>
    </subcellularLocation>
</comment>
<dbReference type="eggNOG" id="COG0697">
    <property type="taxonomic scope" value="Bacteria"/>
</dbReference>
<evidence type="ECO:0000256" key="4">
    <source>
        <dbReference type="ARBA" id="ARBA00022989"/>
    </source>
</evidence>
<evidence type="ECO:0000259" key="7">
    <source>
        <dbReference type="Pfam" id="PF00892"/>
    </source>
</evidence>
<dbReference type="Pfam" id="PF00892">
    <property type="entry name" value="EamA"/>
    <property type="match status" value="2"/>
</dbReference>
<evidence type="ECO:0000313" key="9">
    <source>
        <dbReference type="Proteomes" id="UP000003571"/>
    </source>
</evidence>
<dbReference type="PATRIC" id="fig|907348.3.peg.1646"/>
<keyword evidence="5 6" id="KW-0472">Membrane</keyword>
<feature type="transmembrane region" description="Helical" evidence="6">
    <location>
        <begin position="292"/>
        <end position="310"/>
    </location>
</feature>
<accession>H7EL63</accession>
<gene>
    <name evidence="8" type="ORF">TresaDRAFT_1077</name>
</gene>
<keyword evidence="4 6" id="KW-1133">Transmembrane helix</keyword>
<dbReference type="RefSeq" id="WP_002704568.1">
    <property type="nucleotide sequence ID" value="NZ_AGRW01000047.1"/>
</dbReference>
<keyword evidence="3 6" id="KW-0812">Transmembrane</keyword>
<keyword evidence="2" id="KW-1003">Cell membrane</keyword>
<proteinExistence type="predicted"/>
<dbReference type="Proteomes" id="UP000003571">
    <property type="component" value="Unassembled WGS sequence"/>
</dbReference>
<sequence>MDNNIEKKESPVLSSIWFVALAASFCSFLWGSATPCIKIGYSLFSIAPSDTATVILFAGVRFFLAGILAVAVGSAMERKFLRPRSASAWGKVCVLSLFQTVVQYFFFYGGLTRASGVTSALTISTNVFASLLIAVFVFRQEKLSALKVVGCAVGFAGVALVNAFGSSGSDYSVSFFGEGFIFISSICYGFSGGFSKYFSKTENPVMLSGWQFVVGGLVMIAAGFFAGGRFSGFTAQSTALIAYLAFISACAYSLWGILLKYNDVSKVVIFGFLNPVFGVVLSMIFLHEKGQNLVVVALSLALVSIGIITVNRKGESGKMKVER</sequence>
<evidence type="ECO:0000256" key="2">
    <source>
        <dbReference type="ARBA" id="ARBA00022475"/>
    </source>
</evidence>
<dbReference type="SUPFAM" id="SSF103481">
    <property type="entry name" value="Multidrug resistance efflux transporter EmrE"/>
    <property type="match status" value="2"/>
</dbReference>
<feature type="transmembrane region" description="Helical" evidence="6">
    <location>
        <begin position="145"/>
        <end position="165"/>
    </location>
</feature>
<organism evidence="8 9">
    <name type="scientific">Treponema saccharophilum DSM 2985</name>
    <dbReference type="NCBI Taxonomy" id="907348"/>
    <lineage>
        <taxon>Bacteria</taxon>
        <taxon>Pseudomonadati</taxon>
        <taxon>Spirochaetota</taxon>
        <taxon>Spirochaetia</taxon>
        <taxon>Spirochaetales</taxon>
        <taxon>Treponemataceae</taxon>
        <taxon>Treponema</taxon>
    </lineage>
</organism>
<dbReference type="PANTHER" id="PTHR32322">
    <property type="entry name" value="INNER MEMBRANE TRANSPORTER"/>
    <property type="match status" value="1"/>
</dbReference>
<feature type="transmembrane region" description="Helical" evidence="6">
    <location>
        <begin position="88"/>
        <end position="107"/>
    </location>
</feature>
<feature type="transmembrane region" description="Helical" evidence="6">
    <location>
        <begin position="233"/>
        <end position="255"/>
    </location>
</feature>
<feature type="transmembrane region" description="Helical" evidence="6">
    <location>
        <begin position="119"/>
        <end position="138"/>
    </location>
</feature>
<dbReference type="GO" id="GO:0005886">
    <property type="term" value="C:plasma membrane"/>
    <property type="evidence" value="ECO:0007669"/>
    <property type="project" value="UniProtKB-SubCell"/>
</dbReference>
<name>H7EL63_9SPIR</name>
<evidence type="ECO:0000256" key="5">
    <source>
        <dbReference type="ARBA" id="ARBA00023136"/>
    </source>
</evidence>
<evidence type="ECO:0000256" key="6">
    <source>
        <dbReference type="SAM" id="Phobius"/>
    </source>
</evidence>
<dbReference type="STRING" id="907348.TresaDRAFT_1077"/>
<feature type="transmembrane region" description="Helical" evidence="6">
    <location>
        <begin position="267"/>
        <end position="286"/>
    </location>
</feature>
<keyword evidence="9" id="KW-1185">Reference proteome</keyword>
<feature type="transmembrane region" description="Helical" evidence="6">
    <location>
        <begin position="171"/>
        <end position="193"/>
    </location>
</feature>
<feature type="domain" description="EamA" evidence="7">
    <location>
        <begin position="20"/>
        <end position="162"/>
    </location>
</feature>
<dbReference type="EMBL" id="AGRW01000047">
    <property type="protein sequence ID" value="EIC01788.1"/>
    <property type="molecule type" value="Genomic_DNA"/>
</dbReference>
<evidence type="ECO:0000313" key="8">
    <source>
        <dbReference type="EMBL" id="EIC01788.1"/>
    </source>
</evidence>
<feature type="domain" description="EamA" evidence="7">
    <location>
        <begin position="176"/>
        <end position="309"/>
    </location>
</feature>